<dbReference type="CDD" id="cd07385">
    <property type="entry name" value="MPP_YkuE_C"/>
    <property type="match status" value="1"/>
</dbReference>
<dbReference type="InterPro" id="IPR051158">
    <property type="entry name" value="Metallophosphoesterase_sf"/>
</dbReference>
<gene>
    <name evidence="5" type="ORF">DES51_11186</name>
</gene>
<comment type="caution">
    <text evidence="5">The sequence shown here is derived from an EMBL/GenBank/DDBJ whole genome shotgun (WGS) entry which is preliminary data.</text>
</comment>
<dbReference type="GO" id="GO:0009245">
    <property type="term" value="P:lipid A biosynthetic process"/>
    <property type="evidence" value="ECO:0007669"/>
    <property type="project" value="TreeGrafter"/>
</dbReference>
<keyword evidence="3" id="KW-0472">Membrane</keyword>
<keyword evidence="2" id="KW-0378">Hydrolase</keyword>
<feature type="transmembrane region" description="Helical" evidence="3">
    <location>
        <begin position="7"/>
        <end position="30"/>
    </location>
</feature>
<sequence length="287" mass="31697">MINLKKIIKILSVMLIAACIFAGMIFYGTFVSVKRVNIVNQTVISNKIPDECNNLKIALISDIHYNSFMDKERLSAMIEKINQASPDIILFAGDLFDKPDQIPVNDAVREELIQLLKTLEAPYGKFAVLGESDHASRQLEEGMQNIFYYADFELLNNTSVLLHKDSTHSINLIGIDSQIGGKPDINKAMENIDTNNFTIVLTHAPDLAGSLPLNNIDLVVAGHSHGGQIALPMFGPLFRKDGARKYTHGTTTVNNTVIIVGNGLGTTDFDIRLFAPPQCIMIRLTNK</sequence>
<dbReference type="GO" id="GO:0016020">
    <property type="term" value="C:membrane"/>
    <property type="evidence" value="ECO:0007669"/>
    <property type="project" value="GOC"/>
</dbReference>
<dbReference type="Proteomes" id="UP000247612">
    <property type="component" value="Unassembled WGS sequence"/>
</dbReference>
<dbReference type="STRING" id="1034346.GCA_000313565_03250"/>
<name>A0A318KGR5_9FIRM</name>
<evidence type="ECO:0000256" key="3">
    <source>
        <dbReference type="SAM" id="Phobius"/>
    </source>
</evidence>
<dbReference type="InterPro" id="IPR029052">
    <property type="entry name" value="Metallo-depent_PP-like"/>
</dbReference>
<dbReference type="InterPro" id="IPR004843">
    <property type="entry name" value="Calcineurin-like_PHP"/>
</dbReference>
<evidence type="ECO:0000256" key="1">
    <source>
        <dbReference type="ARBA" id="ARBA00022723"/>
    </source>
</evidence>
<dbReference type="PANTHER" id="PTHR31302">
    <property type="entry name" value="TRANSMEMBRANE PROTEIN WITH METALLOPHOSPHOESTERASE DOMAIN-RELATED"/>
    <property type="match status" value="1"/>
</dbReference>
<dbReference type="Pfam" id="PF00149">
    <property type="entry name" value="Metallophos"/>
    <property type="match status" value="1"/>
</dbReference>
<proteinExistence type="predicted"/>
<evidence type="ECO:0000256" key="2">
    <source>
        <dbReference type="ARBA" id="ARBA00022801"/>
    </source>
</evidence>
<feature type="domain" description="Calcineurin-like phosphoesterase" evidence="4">
    <location>
        <begin position="55"/>
        <end position="226"/>
    </location>
</feature>
<dbReference type="GO" id="GO:0046872">
    <property type="term" value="F:metal ion binding"/>
    <property type="evidence" value="ECO:0007669"/>
    <property type="project" value="UniProtKB-KW"/>
</dbReference>
<evidence type="ECO:0000259" key="4">
    <source>
        <dbReference type="Pfam" id="PF00149"/>
    </source>
</evidence>
<protein>
    <recommendedName>
        <fullName evidence="4">Calcineurin-like phosphoesterase domain-containing protein</fullName>
    </recommendedName>
</protein>
<dbReference type="PANTHER" id="PTHR31302:SF31">
    <property type="entry name" value="PHOSPHODIESTERASE YAEI"/>
    <property type="match status" value="1"/>
</dbReference>
<dbReference type="Gene3D" id="3.60.21.10">
    <property type="match status" value="1"/>
</dbReference>
<dbReference type="GO" id="GO:0008758">
    <property type="term" value="F:UDP-2,3-diacylglucosamine hydrolase activity"/>
    <property type="evidence" value="ECO:0007669"/>
    <property type="project" value="TreeGrafter"/>
</dbReference>
<keyword evidence="3" id="KW-0812">Transmembrane</keyword>
<keyword evidence="6" id="KW-1185">Reference proteome</keyword>
<dbReference type="EMBL" id="QJKH01000011">
    <property type="protein sequence ID" value="PXX77334.1"/>
    <property type="molecule type" value="Genomic_DNA"/>
</dbReference>
<organism evidence="5 6">
    <name type="scientific">Dielma fastidiosa</name>
    <dbReference type="NCBI Taxonomy" id="1034346"/>
    <lineage>
        <taxon>Bacteria</taxon>
        <taxon>Bacillati</taxon>
        <taxon>Bacillota</taxon>
        <taxon>Erysipelotrichia</taxon>
        <taxon>Erysipelotrichales</taxon>
        <taxon>Erysipelotrichaceae</taxon>
        <taxon>Dielma</taxon>
    </lineage>
</organism>
<evidence type="ECO:0000313" key="5">
    <source>
        <dbReference type="EMBL" id="PXX77334.1"/>
    </source>
</evidence>
<keyword evidence="1" id="KW-0479">Metal-binding</keyword>
<dbReference type="AlphaFoldDB" id="A0A318KGR5"/>
<keyword evidence="3" id="KW-1133">Transmembrane helix</keyword>
<reference evidence="5 6" key="1">
    <citation type="submission" date="2018-05" db="EMBL/GenBank/DDBJ databases">
        <title>Genomic Encyclopedia of Type Strains, Phase IV (KMG-IV): sequencing the most valuable type-strain genomes for metagenomic binning, comparative biology and taxonomic classification.</title>
        <authorList>
            <person name="Goeker M."/>
        </authorList>
    </citation>
    <scope>NUCLEOTIDE SEQUENCE [LARGE SCALE GENOMIC DNA]</scope>
    <source>
        <strain evidence="5 6">JC118</strain>
    </source>
</reference>
<dbReference type="SUPFAM" id="SSF56300">
    <property type="entry name" value="Metallo-dependent phosphatases"/>
    <property type="match status" value="1"/>
</dbReference>
<accession>A0A318KGR5</accession>
<evidence type="ECO:0000313" key="6">
    <source>
        <dbReference type="Proteomes" id="UP000247612"/>
    </source>
</evidence>